<dbReference type="EMBL" id="JBHMDG010000008">
    <property type="protein sequence ID" value="MFB9312742.1"/>
    <property type="molecule type" value="Genomic_DNA"/>
</dbReference>
<dbReference type="Proteomes" id="UP001589750">
    <property type="component" value="Unassembled WGS sequence"/>
</dbReference>
<gene>
    <name evidence="1" type="ORF">ACFFRI_06765</name>
</gene>
<name>A0ABV5K7L8_9ACTN</name>
<sequence>MTTTQHPTDLDRADLLEALTKHRGLFRGTVDGLTDDQARLTPTASELCLGGLIKHVTVIERQWAAFVVDGPDEAPDVDWANVDWSNPPAVVLAHLDGFTMRDDETLAGLLAAYDEAAASTDELVRTVDLSARHPLPTAPWFEPGASWSTLRVFVHLVAETAQHAGHADIIRETIDGRKSMG</sequence>
<reference evidence="1 2" key="1">
    <citation type="submission" date="2024-09" db="EMBL/GenBank/DDBJ databases">
        <authorList>
            <person name="Sun Q."/>
            <person name="Mori K."/>
        </authorList>
    </citation>
    <scope>NUCLEOTIDE SEQUENCE [LARGE SCALE GENOMIC DNA]</scope>
    <source>
        <strain evidence="1 2">JCM 9626</strain>
    </source>
</reference>
<protein>
    <submittedName>
        <fullName evidence="1">DinB family protein</fullName>
    </submittedName>
</protein>
<dbReference type="SUPFAM" id="SSF109854">
    <property type="entry name" value="DinB/YfiT-like putative metalloenzymes"/>
    <property type="match status" value="1"/>
</dbReference>
<dbReference type="Gene3D" id="1.20.120.450">
    <property type="entry name" value="dinb family like domain"/>
    <property type="match status" value="1"/>
</dbReference>
<evidence type="ECO:0000313" key="2">
    <source>
        <dbReference type="Proteomes" id="UP001589750"/>
    </source>
</evidence>
<comment type="caution">
    <text evidence="1">The sequence shown here is derived from an EMBL/GenBank/DDBJ whole genome shotgun (WGS) entry which is preliminary data.</text>
</comment>
<keyword evidence="2" id="KW-1185">Reference proteome</keyword>
<evidence type="ECO:0000313" key="1">
    <source>
        <dbReference type="EMBL" id="MFB9312742.1"/>
    </source>
</evidence>
<dbReference type="InterPro" id="IPR007061">
    <property type="entry name" value="MST-like"/>
</dbReference>
<dbReference type="InterPro" id="IPR034660">
    <property type="entry name" value="DinB/YfiT-like"/>
</dbReference>
<accession>A0ABV5K7L8</accession>
<dbReference type="RefSeq" id="WP_140008091.1">
    <property type="nucleotide sequence ID" value="NZ_JBHMDG010000008.1"/>
</dbReference>
<dbReference type="Pfam" id="PF04978">
    <property type="entry name" value="MST"/>
    <property type="match status" value="1"/>
</dbReference>
<proteinExistence type="predicted"/>
<organism evidence="1 2">
    <name type="scientific">Nocardioides plantarum</name>
    <dbReference type="NCBI Taxonomy" id="29299"/>
    <lineage>
        <taxon>Bacteria</taxon>
        <taxon>Bacillati</taxon>
        <taxon>Actinomycetota</taxon>
        <taxon>Actinomycetes</taxon>
        <taxon>Propionibacteriales</taxon>
        <taxon>Nocardioidaceae</taxon>
        <taxon>Nocardioides</taxon>
    </lineage>
</organism>